<dbReference type="KEGG" id="aol:S58_42890"/>
<dbReference type="RefSeq" id="WP_015667380.1">
    <property type="nucleotide sequence ID" value="NC_020453.1"/>
</dbReference>
<organism evidence="1 2">
    <name type="scientific">Bradyrhizobium oligotrophicum S58</name>
    <dbReference type="NCBI Taxonomy" id="1245469"/>
    <lineage>
        <taxon>Bacteria</taxon>
        <taxon>Pseudomonadati</taxon>
        <taxon>Pseudomonadota</taxon>
        <taxon>Alphaproteobacteria</taxon>
        <taxon>Hyphomicrobiales</taxon>
        <taxon>Nitrobacteraceae</taxon>
        <taxon>Bradyrhizobium</taxon>
    </lineage>
</organism>
<evidence type="ECO:0000313" key="2">
    <source>
        <dbReference type="Proteomes" id="UP000011841"/>
    </source>
</evidence>
<protein>
    <submittedName>
        <fullName evidence="1">Uncharacterized protein</fullName>
    </submittedName>
</protein>
<sequence length="687" mass="70918">MSGAITSTPTVLRLREARNRMLDVLRLGETYPVRDLPVPNERLTVAFNDTAAIKVESSEKGADYGLRTKAGDAVGAIVKGAGDTVTLTTPPIRDDVTFTIHARAPSGREADLLATAGVKVGLDLSLLAIVLPEDGPSPRMLDYNAAVTVRLPSSQDGVDYRLVRFPAGDPAHPDDMTAAAQDDIISVGNQTVRGTGGPIDLSSKPLQADTEIRIRATKVFDAALARPPQTNILAIRLRVYVKANPDLVLTPEPGAIVDFQSAPKIKLAAAQSGVDYRAVLLRLPDAAFAQGAAAGPGLLAVPVPGQPDAIIRLPSLTADPSAVPQGFTVGADWQPGANADLRLALPQATADNVIAIAARKTHSTGTTSFSSWIWLRQMIAVLLRPNPKPGLSATVTLVGAATDGALTIAGGQPGVYYTPRTNPAVPNILPAYVHQRSADDAAANKGIGQIELEVDFAVTRNGQPPLPPSLDTGAVAVGTSWTIGAMMAQSRVGIDLPNPVVITAVPAAQLTAGLVDRGGVAHVTVPASAAGDSYALAQEGVPDDVPIGAARDGNGQTLDFASAAIANDTTLVLSATNKAPIPVRRRIRFPVAVRPDPSCPVRAADAAVASGNRTRILVDKSQLEMNYQLVVAGAPVGAAQPGNGDTIAFVTDPITATATFSVTATRLNPPAASATLAATATVALKQP</sequence>
<proteinExistence type="predicted"/>
<evidence type="ECO:0000313" key="1">
    <source>
        <dbReference type="EMBL" id="BAM90274.1"/>
    </source>
</evidence>
<accession>M4Z9B7</accession>
<dbReference type="eggNOG" id="ENOG5032JMV">
    <property type="taxonomic scope" value="Bacteria"/>
</dbReference>
<dbReference type="AlphaFoldDB" id="M4Z9B7"/>
<dbReference type="STRING" id="1245469.S58_42890"/>
<reference evidence="1 2" key="1">
    <citation type="journal article" date="2013" name="Appl. Environ. Microbiol.">
        <title>Genome analysis suggests that the soil oligotrophic bacterium Agromonas oligotrophica (Bradyrhizobium oligotrophicum) is a nitrogen-fixing symbiont of Aeschynomene indica.</title>
        <authorList>
            <person name="Okubo T."/>
            <person name="Fukushima S."/>
            <person name="Itakura M."/>
            <person name="Oshima K."/>
            <person name="Longtonglang A."/>
            <person name="Teaumroong N."/>
            <person name="Mitsui H."/>
            <person name="Hattori M."/>
            <person name="Hattori R."/>
            <person name="Hattori T."/>
            <person name="Minamisawa K."/>
        </authorList>
    </citation>
    <scope>NUCLEOTIDE SEQUENCE [LARGE SCALE GENOMIC DNA]</scope>
    <source>
        <strain evidence="1 2">S58</strain>
    </source>
</reference>
<dbReference type="OrthoDB" id="5505901at2"/>
<dbReference type="PATRIC" id="fig|1245469.3.peg.4390"/>
<name>M4Z9B7_9BRAD</name>
<dbReference type="Proteomes" id="UP000011841">
    <property type="component" value="Chromosome"/>
</dbReference>
<dbReference type="GeneID" id="301818086"/>
<dbReference type="EMBL" id="AP012603">
    <property type="protein sequence ID" value="BAM90274.1"/>
    <property type="molecule type" value="Genomic_DNA"/>
</dbReference>
<gene>
    <name evidence="1" type="ORF">S58_42890</name>
</gene>
<keyword evidence="2" id="KW-1185">Reference proteome</keyword>
<dbReference type="HOGENOM" id="CLU_400468_0_0_5"/>